<evidence type="ECO:0000313" key="1">
    <source>
        <dbReference type="EMBL" id="AGM25112.1"/>
    </source>
</evidence>
<proteinExistence type="predicted"/>
<keyword evidence="2" id="KW-1185">Reference proteome</keyword>
<dbReference type="PATRIC" id="fig|1276227.3.peg.535"/>
<dbReference type="OrthoDB" id="390275at2"/>
<protein>
    <submittedName>
        <fullName evidence="1">Uncharacterized protein</fullName>
    </submittedName>
</protein>
<dbReference type="HOGENOM" id="CLU_445422_0_0_14"/>
<dbReference type="KEGG" id="scr:SCHRY_v1c05340"/>
<organism evidence="1 2">
    <name type="scientific">Spiroplasma chrysopicola DF-1</name>
    <dbReference type="NCBI Taxonomy" id="1276227"/>
    <lineage>
        <taxon>Bacteria</taxon>
        <taxon>Bacillati</taxon>
        <taxon>Mycoplasmatota</taxon>
        <taxon>Mollicutes</taxon>
        <taxon>Entomoplasmatales</taxon>
        <taxon>Spiroplasmataceae</taxon>
        <taxon>Spiroplasma</taxon>
    </lineage>
</organism>
<gene>
    <name evidence="1" type="ORF">SCHRY_v1c05340</name>
</gene>
<dbReference type="Proteomes" id="UP000013964">
    <property type="component" value="Chromosome"/>
</dbReference>
<evidence type="ECO:0000313" key="2">
    <source>
        <dbReference type="Proteomes" id="UP000013964"/>
    </source>
</evidence>
<name>R4U1A3_9MOLU</name>
<dbReference type="STRING" id="1276227.SCHRY_v1c05340"/>
<accession>R4U1A3</accession>
<dbReference type="RefSeq" id="WP_016338937.1">
    <property type="nucleotide sequence ID" value="NC_021280.1"/>
</dbReference>
<reference evidence="1 2" key="1">
    <citation type="journal article" date="2013" name="Genome Biol. Evol.">
        <title>Complete genomes of two dipteran-associated spiroplasmas provided insights into the origin, dynamics, and impacts of viral invasion in spiroplasma.</title>
        <authorList>
            <person name="Ku C."/>
            <person name="Lo W.S."/>
            <person name="Chen L.L."/>
            <person name="Kuo C.H."/>
        </authorList>
    </citation>
    <scope>NUCLEOTIDE SEQUENCE [LARGE SCALE GENOMIC DNA]</scope>
    <source>
        <strain evidence="1 2">DF-1</strain>
    </source>
</reference>
<dbReference type="EMBL" id="CP005077">
    <property type="protein sequence ID" value="AGM25112.1"/>
    <property type="molecule type" value="Genomic_DNA"/>
</dbReference>
<dbReference type="AlphaFoldDB" id="R4U1A3"/>
<sequence length="613" mass="70646">MKKNVAMISKTDDIKLAELNKQFALPDQVDEMSKILIKSWKSSQEYQNLMKATDKISGKTTNLSQKYQAEYLKFVNNLLGEKLTIPKTKTAPAKALRKTRKPEKVLPANVTSQVKKVNPTPVSLITNTSSTESNAFMFNQKIKLNAKNKGLSQTQLELLKSRTNGKKKNSSGYFKSLNFLSSDEKSPKNEISSSTFNEASRTNFFNEMLENDSNNSSENKELVLFNERIKLRSKTFGLSKTQVELLKRRDGVKPQYNNARFERTNLKAKQQVENNQEQEQENFNKISVVSQNFNLSPGQLKLIAGRDLSPQQWKEFIGSSQKKRAEPAPRRKRVTTQEILAKQKQISGRAFKNTLGKKRIFDGKVISNYIAESTAIKTVIKSNPDNTKLHDNELLAIKSLVISNEEKLKKDQHQKAMSSLNRNDIKAEPPVMVQENKIIEEEYISIVDPKKRPNLKKLKYGETSNNLRKDQDQNNIKQLAKSSLEKTKKNSKNDNNEEIFLQKELPDYQIDYFNLEKRPDLEKDLTSNIYTYEGYHPKEIREIERQYLKEVNKQEHKQKLIAKNLKKTARHEKHLKNKSVKPKPLPKILIDKYQKEGKKVVNGILIDESTQKK</sequence>